<feature type="transmembrane region" description="Helical" evidence="5">
    <location>
        <begin position="342"/>
        <end position="366"/>
    </location>
</feature>
<feature type="transmembrane region" description="Helical" evidence="5">
    <location>
        <begin position="254"/>
        <end position="275"/>
    </location>
</feature>
<evidence type="ECO:0000256" key="2">
    <source>
        <dbReference type="ARBA" id="ARBA00022692"/>
    </source>
</evidence>
<dbReference type="RefSeq" id="WP_013885002.1">
    <property type="nucleotide sequence ID" value="NC_015671.1"/>
</dbReference>
<dbReference type="InterPro" id="IPR051788">
    <property type="entry name" value="MFS_Transporter"/>
</dbReference>
<dbReference type="eggNOG" id="COG0738">
    <property type="taxonomic scope" value="Bacteria"/>
</dbReference>
<keyword evidence="3 5" id="KW-1133">Transmembrane helix</keyword>
<dbReference type="InterPro" id="IPR036259">
    <property type="entry name" value="MFS_trans_sf"/>
</dbReference>
<evidence type="ECO:0000256" key="4">
    <source>
        <dbReference type="ARBA" id="ARBA00023136"/>
    </source>
</evidence>
<evidence type="ECO:0000256" key="1">
    <source>
        <dbReference type="ARBA" id="ARBA00004651"/>
    </source>
</evidence>
<dbReference type="KEGG" id="cga:Celgi_2993"/>
<feature type="domain" description="Major facilitator superfamily (MFS) profile" evidence="6">
    <location>
        <begin position="217"/>
        <end position="419"/>
    </location>
</feature>
<evidence type="ECO:0000313" key="7">
    <source>
        <dbReference type="EMBL" id="AEI13485.1"/>
    </source>
</evidence>
<proteinExistence type="predicted"/>
<dbReference type="PANTHER" id="PTHR23514">
    <property type="entry name" value="BYPASS OF STOP CODON PROTEIN 6"/>
    <property type="match status" value="1"/>
</dbReference>
<feature type="transmembrane region" description="Helical" evidence="5">
    <location>
        <begin position="287"/>
        <end position="305"/>
    </location>
</feature>
<dbReference type="Pfam" id="PF07690">
    <property type="entry name" value="MFS_1"/>
    <property type="match status" value="2"/>
</dbReference>
<dbReference type="OrthoDB" id="151222at2"/>
<dbReference type="HOGENOM" id="CLU_035309_2_0_11"/>
<dbReference type="InterPro" id="IPR011701">
    <property type="entry name" value="MFS"/>
</dbReference>
<feature type="transmembrane region" description="Helical" evidence="5">
    <location>
        <begin position="165"/>
        <end position="186"/>
    </location>
</feature>
<feature type="transmembrane region" description="Helical" evidence="5">
    <location>
        <begin position="12"/>
        <end position="30"/>
    </location>
</feature>
<feature type="transmembrane region" description="Helical" evidence="5">
    <location>
        <begin position="72"/>
        <end position="92"/>
    </location>
</feature>
<dbReference type="Gene3D" id="1.20.1250.20">
    <property type="entry name" value="MFS general substrate transporter like domains"/>
    <property type="match status" value="2"/>
</dbReference>
<dbReference type="STRING" id="593907.Celgi_2993"/>
<dbReference type="AlphaFoldDB" id="F8A6J7"/>
<feature type="transmembrane region" description="Helical" evidence="5">
    <location>
        <begin position="98"/>
        <end position="118"/>
    </location>
</feature>
<dbReference type="PROSITE" id="PS50850">
    <property type="entry name" value="MFS"/>
    <property type="match status" value="1"/>
</dbReference>
<keyword evidence="4 5" id="KW-0472">Membrane</keyword>
<keyword evidence="2 5" id="KW-0812">Transmembrane</keyword>
<evidence type="ECO:0000313" key="8">
    <source>
        <dbReference type="Proteomes" id="UP000000485"/>
    </source>
</evidence>
<name>F8A6J7_CELGA</name>
<evidence type="ECO:0000259" key="6">
    <source>
        <dbReference type="PROSITE" id="PS50850"/>
    </source>
</evidence>
<sequence>MSPVPPTARRARAAVSAVFLVNAVLYANLVPRLPELKDRLELSNAALGTAIAAMPLGALVAGLLAPLLIQRLGSAAVASFGLVTLAAAVTAVPFAGGWGVLALLFAVAGALDAVIDVAQNAHGFRVQRLYGRSIVNAFHGLWSVGAVLGGLLGSAAAGLEVPLPAHIATTSAVFALVAVVAFRFLLRGPEDSERSADDAPDEPHPGARSLRHVTGRTVLLLAALGVLAACGAFVEDAGSSWGALYLRGEVGTGAAAAGLAFVALQVAMTVGRLTGDRVVDRFGQRRVARTGGIAIAAGLGLALGFPSLATTLIGFALAGLGVATLVPAVMHAADELPGLPAGVGLTVVSWLLRVGFLVSPTLVGLVADAVSLRAALLAVVGAGVLVATLGRILVPARSGTVEPGVAVPVSGGPAATPHA</sequence>
<dbReference type="GO" id="GO:0022857">
    <property type="term" value="F:transmembrane transporter activity"/>
    <property type="evidence" value="ECO:0007669"/>
    <property type="project" value="InterPro"/>
</dbReference>
<feature type="transmembrane region" description="Helical" evidence="5">
    <location>
        <begin position="217"/>
        <end position="234"/>
    </location>
</feature>
<gene>
    <name evidence="7" type="ordered locus">Celgi_2993</name>
</gene>
<feature type="transmembrane region" description="Helical" evidence="5">
    <location>
        <begin position="42"/>
        <end position="65"/>
    </location>
</feature>
<dbReference type="Proteomes" id="UP000000485">
    <property type="component" value="Chromosome"/>
</dbReference>
<dbReference type="CDD" id="cd17393">
    <property type="entry name" value="MFS_MosC_like"/>
    <property type="match status" value="1"/>
</dbReference>
<evidence type="ECO:0000256" key="3">
    <source>
        <dbReference type="ARBA" id="ARBA00022989"/>
    </source>
</evidence>
<protein>
    <submittedName>
        <fullName evidence="7">Major facilitator superfamily MFS_1</fullName>
    </submittedName>
</protein>
<feature type="transmembrane region" description="Helical" evidence="5">
    <location>
        <begin position="139"/>
        <end position="159"/>
    </location>
</feature>
<feature type="transmembrane region" description="Helical" evidence="5">
    <location>
        <begin position="372"/>
        <end position="394"/>
    </location>
</feature>
<dbReference type="InterPro" id="IPR020846">
    <property type="entry name" value="MFS_dom"/>
</dbReference>
<evidence type="ECO:0000256" key="5">
    <source>
        <dbReference type="SAM" id="Phobius"/>
    </source>
</evidence>
<organism evidence="7 8">
    <name type="scientific">Cellulomonas gilvus (strain ATCC 13127 / NRRL B-14078)</name>
    <name type="common">Cellvibrio gilvus</name>
    <dbReference type="NCBI Taxonomy" id="593907"/>
    <lineage>
        <taxon>Bacteria</taxon>
        <taxon>Bacillati</taxon>
        <taxon>Actinomycetota</taxon>
        <taxon>Actinomycetes</taxon>
        <taxon>Micrococcales</taxon>
        <taxon>Cellulomonadaceae</taxon>
        <taxon>Cellulomonas</taxon>
    </lineage>
</organism>
<reference evidence="8" key="1">
    <citation type="submission" date="2011-04" db="EMBL/GenBank/DDBJ databases">
        <title>Complete sequence of Cellvibrio gilvus ATCC 13127.</title>
        <authorList>
            <person name="Lucas S."/>
            <person name="Han J."/>
            <person name="Lapidus A."/>
            <person name="Cheng J.-F."/>
            <person name="Goodwin L."/>
            <person name="Pitluck S."/>
            <person name="Peters L."/>
            <person name="Munk A."/>
            <person name="Detter J.C."/>
            <person name="Han C."/>
            <person name="Tapia R."/>
            <person name="Land M."/>
            <person name="Hauser L."/>
            <person name="Kyrpides N."/>
            <person name="Ivanova N."/>
            <person name="Ovchinnikova G."/>
            <person name="Pagani I."/>
            <person name="Mead D."/>
            <person name="Brumm P."/>
            <person name="Woyke T."/>
        </authorList>
    </citation>
    <scope>NUCLEOTIDE SEQUENCE [LARGE SCALE GENOMIC DNA]</scope>
    <source>
        <strain evidence="8">ATCC 13127 / NRRL B-14078</strain>
    </source>
</reference>
<keyword evidence="8" id="KW-1185">Reference proteome</keyword>
<dbReference type="EMBL" id="CP002665">
    <property type="protein sequence ID" value="AEI13485.1"/>
    <property type="molecule type" value="Genomic_DNA"/>
</dbReference>
<dbReference type="SUPFAM" id="SSF103473">
    <property type="entry name" value="MFS general substrate transporter"/>
    <property type="match status" value="1"/>
</dbReference>
<comment type="subcellular location">
    <subcellularLocation>
        <location evidence="1">Cell membrane</location>
        <topology evidence="1">Multi-pass membrane protein</topology>
    </subcellularLocation>
</comment>
<dbReference type="GO" id="GO:0005886">
    <property type="term" value="C:plasma membrane"/>
    <property type="evidence" value="ECO:0007669"/>
    <property type="project" value="UniProtKB-SubCell"/>
</dbReference>
<accession>F8A6J7</accession>
<dbReference type="PANTHER" id="PTHR23514:SF13">
    <property type="entry name" value="INNER MEMBRANE PROTEIN YBJJ"/>
    <property type="match status" value="1"/>
</dbReference>